<protein>
    <submittedName>
        <fullName evidence="4">Diatom-specific cyclin</fullName>
    </submittedName>
</protein>
<dbReference type="SUPFAM" id="SSF47954">
    <property type="entry name" value="Cyclin-like"/>
    <property type="match status" value="1"/>
</dbReference>
<sequence>MTPENESVYEGDTISTLKAMKQQELRYACKDYCILHASDKNSKTLREDRKLMVKWCYNVLDFFNLHRETGAIAMAYVDRYLQTPFGPEYLQDTDKYQLLCITSLYLAIKVHESPTLTPGAFVEIGRGHYSADQIVALESKILEGLQWRVNPPTALSFVRHLLDLVPSMAHDDGIKATAYMLARAQTERAIGEQGLMTVAPSKIAFVAVRNALEALGYSDFPLYDACQHFYSKPFLYQEAHDLRPILYTAINWEIAKMDLVPNEQRTSNNGNNNNQPAPNKASRETFLENTTPRSVASSSLMAGSF</sequence>
<evidence type="ECO:0000313" key="5">
    <source>
        <dbReference type="Proteomes" id="UP001153069"/>
    </source>
</evidence>
<evidence type="ECO:0000313" key="4">
    <source>
        <dbReference type="EMBL" id="CAB9507250.1"/>
    </source>
</evidence>
<keyword evidence="5" id="KW-1185">Reference proteome</keyword>
<evidence type="ECO:0000259" key="3">
    <source>
        <dbReference type="SMART" id="SM00385"/>
    </source>
</evidence>
<dbReference type="Gene3D" id="1.10.472.10">
    <property type="entry name" value="Cyclin-like"/>
    <property type="match status" value="2"/>
</dbReference>
<comment type="caution">
    <text evidence="4">The sequence shown here is derived from an EMBL/GenBank/DDBJ whole genome shotgun (WGS) entry which is preliminary data.</text>
</comment>
<keyword evidence="1" id="KW-0195">Cyclin</keyword>
<dbReference type="InterPro" id="IPR039361">
    <property type="entry name" value="Cyclin"/>
</dbReference>
<dbReference type="Pfam" id="PF00134">
    <property type="entry name" value="Cyclin_N"/>
    <property type="match status" value="1"/>
</dbReference>
<comment type="similarity">
    <text evidence="1">Belongs to the cyclin family.</text>
</comment>
<gene>
    <name evidence="4" type="ORF">SEMRO_299_G111270.1</name>
</gene>
<evidence type="ECO:0000256" key="1">
    <source>
        <dbReference type="RuleBase" id="RU000383"/>
    </source>
</evidence>
<dbReference type="InterPro" id="IPR006671">
    <property type="entry name" value="Cyclin_N"/>
</dbReference>
<accession>A0A9N8HCE5</accession>
<organism evidence="4 5">
    <name type="scientific">Seminavis robusta</name>
    <dbReference type="NCBI Taxonomy" id="568900"/>
    <lineage>
        <taxon>Eukaryota</taxon>
        <taxon>Sar</taxon>
        <taxon>Stramenopiles</taxon>
        <taxon>Ochrophyta</taxon>
        <taxon>Bacillariophyta</taxon>
        <taxon>Bacillariophyceae</taxon>
        <taxon>Bacillariophycidae</taxon>
        <taxon>Naviculales</taxon>
        <taxon>Naviculaceae</taxon>
        <taxon>Seminavis</taxon>
    </lineage>
</organism>
<dbReference type="InterPro" id="IPR013763">
    <property type="entry name" value="Cyclin-like_dom"/>
</dbReference>
<feature type="compositionally biased region" description="Polar residues" evidence="2">
    <location>
        <begin position="287"/>
        <end position="305"/>
    </location>
</feature>
<dbReference type="InterPro" id="IPR036915">
    <property type="entry name" value="Cyclin-like_sf"/>
</dbReference>
<dbReference type="OrthoDB" id="5590282at2759"/>
<dbReference type="Proteomes" id="UP001153069">
    <property type="component" value="Unassembled WGS sequence"/>
</dbReference>
<proteinExistence type="inferred from homology"/>
<dbReference type="EMBL" id="CAICTM010000298">
    <property type="protein sequence ID" value="CAB9507250.1"/>
    <property type="molecule type" value="Genomic_DNA"/>
</dbReference>
<dbReference type="SMART" id="SM00385">
    <property type="entry name" value="CYCLIN"/>
    <property type="match status" value="1"/>
</dbReference>
<feature type="domain" description="Cyclin-like" evidence="3">
    <location>
        <begin position="54"/>
        <end position="143"/>
    </location>
</feature>
<dbReference type="AlphaFoldDB" id="A0A9N8HCE5"/>
<dbReference type="PANTHER" id="PTHR10177">
    <property type="entry name" value="CYCLINS"/>
    <property type="match status" value="1"/>
</dbReference>
<feature type="region of interest" description="Disordered" evidence="2">
    <location>
        <begin position="285"/>
        <end position="305"/>
    </location>
</feature>
<name>A0A9N8HCE5_9STRA</name>
<reference evidence="4" key="1">
    <citation type="submission" date="2020-06" db="EMBL/GenBank/DDBJ databases">
        <authorList>
            <consortium name="Plant Systems Biology data submission"/>
        </authorList>
    </citation>
    <scope>NUCLEOTIDE SEQUENCE</scope>
    <source>
        <strain evidence="4">D6</strain>
    </source>
</reference>
<evidence type="ECO:0000256" key="2">
    <source>
        <dbReference type="SAM" id="MobiDB-lite"/>
    </source>
</evidence>
<dbReference type="FunFam" id="1.10.472.10:FF:000093">
    <property type="entry name" value="Predicted protein"/>
    <property type="match status" value="1"/>
</dbReference>